<organism evidence="2 3">
    <name type="scientific">Monoraphidium neglectum</name>
    <dbReference type="NCBI Taxonomy" id="145388"/>
    <lineage>
        <taxon>Eukaryota</taxon>
        <taxon>Viridiplantae</taxon>
        <taxon>Chlorophyta</taxon>
        <taxon>core chlorophytes</taxon>
        <taxon>Chlorophyceae</taxon>
        <taxon>CS clade</taxon>
        <taxon>Sphaeropleales</taxon>
        <taxon>Selenastraceae</taxon>
        <taxon>Monoraphidium</taxon>
    </lineage>
</organism>
<feature type="domain" description="GST N-terminal" evidence="1">
    <location>
        <begin position="4"/>
        <end position="91"/>
    </location>
</feature>
<dbReference type="EMBL" id="KK102580">
    <property type="protein sequence ID" value="KIY97417.1"/>
    <property type="molecule type" value="Genomic_DNA"/>
</dbReference>
<sequence>MMELISFDRSPFSQRAKWALDVIAARGGPPYTTSAYPFSPFPAALLPLRLRIGKLRGRVTAPILLTSPGAPDNEVIMDSTAIARWADARGGGATGKGGSLFPPEHEQELERWVTAANNLVSLFRRELTAAGIGDASVRDALLPPNIGQGVTRDVMRRLHAGVLTRLQQKFREDDAGASEEKVRAHLTAARERLAGAGSGRLLLGAAGGLTYADIALAVSIGRVAQVRELPLTYKVPPGSGLTVASRMPAVGRLLGEFPDLVEWAAETKKSHWPRLAAA</sequence>
<evidence type="ECO:0000313" key="2">
    <source>
        <dbReference type="EMBL" id="KIY97417.1"/>
    </source>
</evidence>
<evidence type="ECO:0000313" key="3">
    <source>
        <dbReference type="Proteomes" id="UP000054498"/>
    </source>
</evidence>
<dbReference type="OrthoDB" id="527395at2759"/>
<dbReference type="InterPro" id="IPR036249">
    <property type="entry name" value="Thioredoxin-like_sf"/>
</dbReference>
<keyword evidence="3" id="KW-1185">Reference proteome</keyword>
<dbReference type="InterPro" id="IPR004045">
    <property type="entry name" value="Glutathione_S-Trfase_N"/>
</dbReference>
<dbReference type="RefSeq" id="XP_013896437.1">
    <property type="nucleotide sequence ID" value="XM_014040983.1"/>
</dbReference>
<accession>A0A0D2JCL2</accession>
<evidence type="ECO:0000259" key="1">
    <source>
        <dbReference type="Pfam" id="PF13417"/>
    </source>
</evidence>
<dbReference type="SUPFAM" id="SSF52833">
    <property type="entry name" value="Thioredoxin-like"/>
    <property type="match status" value="1"/>
</dbReference>
<gene>
    <name evidence="2" type="ORF">MNEG_10544</name>
</gene>
<dbReference type="CDD" id="cd00570">
    <property type="entry name" value="GST_N_family"/>
    <property type="match status" value="1"/>
</dbReference>
<proteinExistence type="predicted"/>
<dbReference type="KEGG" id="mng:MNEG_10544"/>
<dbReference type="Gene3D" id="3.40.30.10">
    <property type="entry name" value="Glutaredoxin"/>
    <property type="match status" value="1"/>
</dbReference>
<reference evidence="2 3" key="1">
    <citation type="journal article" date="2013" name="BMC Genomics">
        <title>Reconstruction of the lipid metabolism for the microalga Monoraphidium neglectum from its genome sequence reveals characteristics suitable for biofuel production.</title>
        <authorList>
            <person name="Bogen C."/>
            <person name="Al-Dilaimi A."/>
            <person name="Albersmeier A."/>
            <person name="Wichmann J."/>
            <person name="Grundmann M."/>
            <person name="Rupp O."/>
            <person name="Lauersen K.J."/>
            <person name="Blifernez-Klassen O."/>
            <person name="Kalinowski J."/>
            <person name="Goesmann A."/>
            <person name="Mussgnug J.H."/>
            <person name="Kruse O."/>
        </authorList>
    </citation>
    <scope>NUCLEOTIDE SEQUENCE [LARGE SCALE GENOMIC DNA]</scope>
    <source>
        <strain evidence="2 3">SAG 48.87</strain>
    </source>
</reference>
<dbReference type="Pfam" id="PF13417">
    <property type="entry name" value="GST_N_3"/>
    <property type="match status" value="1"/>
</dbReference>
<protein>
    <recommendedName>
        <fullName evidence="1">GST N-terminal domain-containing protein</fullName>
    </recommendedName>
</protein>
<dbReference type="GeneID" id="25727717"/>
<dbReference type="AlphaFoldDB" id="A0A0D2JCL2"/>
<name>A0A0D2JCL2_9CHLO</name>
<dbReference type="Proteomes" id="UP000054498">
    <property type="component" value="Unassembled WGS sequence"/>
</dbReference>